<reference evidence="1 2" key="1">
    <citation type="journal article" date="2024" name="BMC Genomics">
        <title>De novo assembly and annotation of Popillia japonica's genome with initial clues to its potential as an invasive pest.</title>
        <authorList>
            <person name="Cucini C."/>
            <person name="Boschi S."/>
            <person name="Funari R."/>
            <person name="Cardaioli E."/>
            <person name="Iannotti N."/>
            <person name="Marturano G."/>
            <person name="Paoli F."/>
            <person name="Bruttini M."/>
            <person name="Carapelli A."/>
            <person name="Frati F."/>
            <person name="Nardi F."/>
        </authorList>
    </citation>
    <scope>NUCLEOTIDE SEQUENCE [LARGE SCALE GENOMIC DNA]</scope>
    <source>
        <strain evidence="1">DMR45628</strain>
    </source>
</reference>
<dbReference type="AlphaFoldDB" id="A0AAW1ICK4"/>
<organism evidence="1 2">
    <name type="scientific">Popillia japonica</name>
    <name type="common">Japanese beetle</name>
    <dbReference type="NCBI Taxonomy" id="7064"/>
    <lineage>
        <taxon>Eukaryota</taxon>
        <taxon>Metazoa</taxon>
        <taxon>Ecdysozoa</taxon>
        <taxon>Arthropoda</taxon>
        <taxon>Hexapoda</taxon>
        <taxon>Insecta</taxon>
        <taxon>Pterygota</taxon>
        <taxon>Neoptera</taxon>
        <taxon>Endopterygota</taxon>
        <taxon>Coleoptera</taxon>
        <taxon>Polyphaga</taxon>
        <taxon>Scarabaeiformia</taxon>
        <taxon>Scarabaeidae</taxon>
        <taxon>Rutelinae</taxon>
        <taxon>Popillia</taxon>
    </lineage>
</organism>
<proteinExistence type="predicted"/>
<protein>
    <recommendedName>
        <fullName evidence="3">Potassium channel tetramerisation-type BTB domain-containing protein</fullName>
    </recommendedName>
</protein>
<dbReference type="EMBL" id="JASPKY010000655">
    <property type="protein sequence ID" value="KAK9687228.1"/>
    <property type="molecule type" value="Genomic_DNA"/>
</dbReference>
<evidence type="ECO:0000313" key="1">
    <source>
        <dbReference type="EMBL" id="KAK9687228.1"/>
    </source>
</evidence>
<accession>A0AAW1ICK4</accession>
<sequence length="115" mass="13713">MYGPIWTNYFEKSFIPILGNERPVHNNNYILDRAGEMFQRIVSYDPKVITNDKYDLVALKKWEVHLQEHREKERPNSNTLEIADEEVGNVVEKETIFKEKKRKRVCFVTEVITQL</sequence>
<keyword evidence="2" id="KW-1185">Reference proteome</keyword>
<name>A0AAW1ICK4_POPJA</name>
<evidence type="ECO:0000313" key="2">
    <source>
        <dbReference type="Proteomes" id="UP001458880"/>
    </source>
</evidence>
<dbReference type="Proteomes" id="UP001458880">
    <property type="component" value="Unassembled WGS sequence"/>
</dbReference>
<evidence type="ECO:0008006" key="3">
    <source>
        <dbReference type="Google" id="ProtNLM"/>
    </source>
</evidence>
<comment type="caution">
    <text evidence="1">The sequence shown here is derived from an EMBL/GenBank/DDBJ whole genome shotgun (WGS) entry which is preliminary data.</text>
</comment>
<gene>
    <name evidence="1" type="ORF">QE152_g36615</name>
</gene>